<dbReference type="Proteomes" id="UP000016511">
    <property type="component" value="Unassembled WGS sequence"/>
</dbReference>
<sequence>MSMYLERLNSVREELQSMGAESALITSPLSVAYLTGFVCDPHERFLGLLLRDDKAVLFLPSLEQGKAESVLGGTNALIQEIVGIQDTDNPYAKVKQNGGAAARCIAVEKEYMKLSQAEQLTSVFGNPVLNDVGGFISKLRNRKSADEILKIRAAAELVEDVLAEGLKKVKAGITEIEIVAELEYIMKRKGADAPAFDTMVLAGANSALPHGVPGKTQVKEGGFLLFDLGVFKDGYCSDITRTFVTGEPSTKQRHIYDTVLKAEEAAIRAVQIGRPLAEVDRAARHVIEDEGYGQYFTHRTGHGLGLEVHEYPSVHGANEEAIEAGAVFTIEPGIYVPGVGGVRIEDDIHVTSQGAEVLTSFPKTLTRLDI</sequence>
<keyword evidence="4" id="KW-0378">Hydrolase</keyword>
<dbReference type="STRING" id="649747.HMPREF0083_03987"/>
<evidence type="ECO:0000256" key="5">
    <source>
        <dbReference type="ARBA" id="ARBA00023211"/>
    </source>
</evidence>
<keyword evidence="5" id="KW-0464">Manganese</keyword>
<evidence type="ECO:0000313" key="9">
    <source>
        <dbReference type="Proteomes" id="UP000016511"/>
    </source>
</evidence>
<dbReference type="SUPFAM" id="SSF55920">
    <property type="entry name" value="Creatinase/aminopeptidase"/>
    <property type="match status" value="1"/>
</dbReference>
<dbReference type="GO" id="GO:0046872">
    <property type="term" value="F:metal ion binding"/>
    <property type="evidence" value="ECO:0007669"/>
    <property type="project" value="UniProtKB-KW"/>
</dbReference>
<feature type="domain" description="Creatinase N-terminal" evidence="7">
    <location>
        <begin position="7"/>
        <end position="140"/>
    </location>
</feature>
<dbReference type="PANTHER" id="PTHR46112:SF10">
    <property type="entry name" value="DIPEPTIDASE YKVY-RELATED"/>
    <property type="match status" value="1"/>
</dbReference>
<dbReference type="HOGENOM" id="CLU_017266_4_2_9"/>
<feature type="domain" description="Peptidase M24" evidence="6">
    <location>
        <begin position="150"/>
        <end position="351"/>
    </location>
</feature>
<dbReference type="InterPro" id="IPR050659">
    <property type="entry name" value="Peptidase_M24B"/>
</dbReference>
<dbReference type="Pfam" id="PF00557">
    <property type="entry name" value="Peptidase_M24"/>
    <property type="match status" value="1"/>
</dbReference>
<dbReference type="PRINTS" id="PR00599">
    <property type="entry name" value="MAPEPTIDASE"/>
</dbReference>
<gene>
    <name evidence="8" type="ORF">HMPREF0083_03987</name>
</gene>
<accession>U1WHC4</accession>
<dbReference type="eggNOG" id="COG0006">
    <property type="taxonomic scope" value="Bacteria"/>
</dbReference>
<dbReference type="GO" id="GO:0008235">
    <property type="term" value="F:metalloexopeptidase activity"/>
    <property type="evidence" value="ECO:0007669"/>
    <property type="project" value="UniProtKB-ARBA"/>
</dbReference>
<evidence type="ECO:0000259" key="7">
    <source>
        <dbReference type="Pfam" id="PF01321"/>
    </source>
</evidence>
<evidence type="ECO:0000256" key="1">
    <source>
        <dbReference type="ARBA" id="ARBA00001936"/>
    </source>
</evidence>
<dbReference type="InterPro" id="IPR036005">
    <property type="entry name" value="Creatinase/aminopeptidase-like"/>
</dbReference>
<evidence type="ECO:0000313" key="8">
    <source>
        <dbReference type="EMBL" id="ERI07979.1"/>
    </source>
</evidence>
<reference evidence="8 9" key="1">
    <citation type="submission" date="2013-08" db="EMBL/GenBank/DDBJ databases">
        <authorList>
            <person name="Weinstock G."/>
            <person name="Sodergren E."/>
            <person name="Wylie T."/>
            <person name="Fulton L."/>
            <person name="Fulton R."/>
            <person name="Fronick C."/>
            <person name="O'Laughlin M."/>
            <person name="Godfrey J."/>
            <person name="Miner T."/>
            <person name="Herter B."/>
            <person name="Appelbaum E."/>
            <person name="Cordes M."/>
            <person name="Lek S."/>
            <person name="Wollam A."/>
            <person name="Pepin K.H."/>
            <person name="Palsikar V.B."/>
            <person name="Mitreva M."/>
            <person name="Wilson R.K."/>
        </authorList>
    </citation>
    <scope>NUCLEOTIDE SEQUENCE [LARGE SCALE GENOMIC DNA]</scope>
    <source>
        <strain evidence="8 9">ATCC 12856</strain>
    </source>
</reference>
<comment type="similarity">
    <text evidence="2">Belongs to the peptidase M24B family.</text>
</comment>
<dbReference type="InterPro" id="IPR000587">
    <property type="entry name" value="Creatinase_N"/>
</dbReference>
<dbReference type="PROSITE" id="PS00491">
    <property type="entry name" value="PROLINE_PEPTIDASE"/>
    <property type="match status" value="1"/>
</dbReference>
<dbReference type="InterPro" id="IPR000994">
    <property type="entry name" value="Pept_M24"/>
</dbReference>
<dbReference type="InterPro" id="IPR029149">
    <property type="entry name" value="Creatin/AminoP/Spt16_N"/>
</dbReference>
<evidence type="ECO:0000256" key="4">
    <source>
        <dbReference type="ARBA" id="ARBA00022801"/>
    </source>
</evidence>
<comment type="cofactor">
    <cofactor evidence="1">
        <name>Mn(2+)</name>
        <dbReference type="ChEBI" id="CHEBI:29035"/>
    </cofactor>
</comment>
<dbReference type="InterPro" id="IPR001131">
    <property type="entry name" value="Peptidase_M24B_aminopep-P_CS"/>
</dbReference>
<dbReference type="Pfam" id="PF01321">
    <property type="entry name" value="Creatinase_N"/>
    <property type="match status" value="1"/>
</dbReference>
<protein>
    <submittedName>
        <fullName evidence="8">Putative Xaa-Pro dipeptidase</fullName>
    </submittedName>
</protein>
<name>U1WHC4_ANEAE</name>
<proteinExistence type="inferred from homology"/>
<dbReference type="Gene3D" id="3.40.350.10">
    <property type="entry name" value="Creatinase/prolidase N-terminal domain"/>
    <property type="match status" value="1"/>
</dbReference>
<evidence type="ECO:0000256" key="3">
    <source>
        <dbReference type="ARBA" id="ARBA00022723"/>
    </source>
</evidence>
<dbReference type="SUPFAM" id="SSF53092">
    <property type="entry name" value="Creatinase/prolidase N-terminal domain"/>
    <property type="match status" value="1"/>
</dbReference>
<dbReference type="EMBL" id="AWSJ01000237">
    <property type="protein sequence ID" value="ERI07979.1"/>
    <property type="molecule type" value="Genomic_DNA"/>
</dbReference>
<dbReference type="CDD" id="cd01092">
    <property type="entry name" value="APP-like"/>
    <property type="match status" value="1"/>
</dbReference>
<evidence type="ECO:0000256" key="2">
    <source>
        <dbReference type="ARBA" id="ARBA00008766"/>
    </source>
</evidence>
<dbReference type="InterPro" id="IPR001714">
    <property type="entry name" value="Pept_M24_MAP"/>
</dbReference>
<organism evidence="8 9">
    <name type="scientific">Aneurinibacillus aneurinilyticus ATCC 12856</name>
    <dbReference type="NCBI Taxonomy" id="649747"/>
    <lineage>
        <taxon>Bacteria</taxon>
        <taxon>Bacillati</taxon>
        <taxon>Bacillota</taxon>
        <taxon>Bacilli</taxon>
        <taxon>Bacillales</taxon>
        <taxon>Paenibacillaceae</taxon>
        <taxon>Aneurinibacillus group</taxon>
        <taxon>Aneurinibacillus</taxon>
    </lineage>
</organism>
<evidence type="ECO:0000259" key="6">
    <source>
        <dbReference type="Pfam" id="PF00557"/>
    </source>
</evidence>
<dbReference type="AlphaFoldDB" id="U1WHC4"/>
<dbReference type="FunFam" id="3.90.230.10:FF:000014">
    <property type="entry name" value="Aminopeptidase P family protein"/>
    <property type="match status" value="1"/>
</dbReference>
<dbReference type="PATRIC" id="fig|649747.3.peg.3624"/>
<dbReference type="Gene3D" id="3.90.230.10">
    <property type="entry name" value="Creatinase/methionine aminopeptidase superfamily"/>
    <property type="match status" value="1"/>
</dbReference>
<dbReference type="GO" id="GO:0004177">
    <property type="term" value="F:aminopeptidase activity"/>
    <property type="evidence" value="ECO:0007669"/>
    <property type="project" value="UniProtKB-ARBA"/>
</dbReference>
<dbReference type="PANTHER" id="PTHR46112">
    <property type="entry name" value="AMINOPEPTIDASE"/>
    <property type="match status" value="1"/>
</dbReference>
<comment type="caution">
    <text evidence="8">The sequence shown here is derived from an EMBL/GenBank/DDBJ whole genome shotgun (WGS) entry which is preliminary data.</text>
</comment>
<keyword evidence="9" id="KW-1185">Reference proteome</keyword>
<keyword evidence="3" id="KW-0479">Metal-binding</keyword>